<dbReference type="Proteomes" id="UP001318860">
    <property type="component" value="Unassembled WGS sequence"/>
</dbReference>
<proteinExistence type="predicted"/>
<evidence type="ECO:0000313" key="3">
    <source>
        <dbReference type="Proteomes" id="UP001318860"/>
    </source>
</evidence>
<dbReference type="EMBL" id="JABTTQ020000013">
    <property type="protein sequence ID" value="KAK6143125.1"/>
    <property type="molecule type" value="Genomic_DNA"/>
</dbReference>
<accession>A0ABR0WAB2</accession>
<reference evidence="2 3" key="1">
    <citation type="journal article" date="2021" name="Comput. Struct. Biotechnol. J.">
        <title>De novo genome assembly of the potent medicinal plant Rehmannia glutinosa using nanopore technology.</title>
        <authorList>
            <person name="Ma L."/>
            <person name="Dong C."/>
            <person name="Song C."/>
            <person name="Wang X."/>
            <person name="Zheng X."/>
            <person name="Niu Y."/>
            <person name="Chen S."/>
            <person name="Feng W."/>
        </authorList>
    </citation>
    <scope>NUCLEOTIDE SEQUENCE [LARGE SCALE GENOMIC DNA]</scope>
    <source>
        <strain evidence="2">DH-2019</strain>
    </source>
</reference>
<evidence type="ECO:0000256" key="1">
    <source>
        <dbReference type="SAM" id="MobiDB-lite"/>
    </source>
</evidence>
<protein>
    <submittedName>
        <fullName evidence="2">Uncharacterized protein</fullName>
    </submittedName>
</protein>
<name>A0ABR0WAB2_REHGL</name>
<comment type="caution">
    <text evidence="2">The sequence shown here is derived from an EMBL/GenBank/DDBJ whole genome shotgun (WGS) entry which is preliminary data.</text>
</comment>
<sequence>MPEDHCPSFPDQARMRKSPEKLYEALCGMGQRSSQRRFKESIAEKPPASLEELLDRAKKHIRVEEATKPEVVQKTNMREEEKSSPKSNNKNESSRREIKRKYTMLNAPLVEVMYAPKDKES</sequence>
<evidence type="ECO:0000313" key="2">
    <source>
        <dbReference type="EMBL" id="KAK6143125.1"/>
    </source>
</evidence>
<keyword evidence="3" id="KW-1185">Reference proteome</keyword>
<feature type="region of interest" description="Disordered" evidence="1">
    <location>
        <begin position="60"/>
        <end position="102"/>
    </location>
</feature>
<organism evidence="2 3">
    <name type="scientific">Rehmannia glutinosa</name>
    <name type="common">Chinese foxglove</name>
    <dbReference type="NCBI Taxonomy" id="99300"/>
    <lineage>
        <taxon>Eukaryota</taxon>
        <taxon>Viridiplantae</taxon>
        <taxon>Streptophyta</taxon>
        <taxon>Embryophyta</taxon>
        <taxon>Tracheophyta</taxon>
        <taxon>Spermatophyta</taxon>
        <taxon>Magnoliopsida</taxon>
        <taxon>eudicotyledons</taxon>
        <taxon>Gunneridae</taxon>
        <taxon>Pentapetalae</taxon>
        <taxon>asterids</taxon>
        <taxon>lamiids</taxon>
        <taxon>Lamiales</taxon>
        <taxon>Orobanchaceae</taxon>
        <taxon>Rehmannieae</taxon>
        <taxon>Rehmannia</taxon>
    </lineage>
</organism>
<gene>
    <name evidence="2" type="ORF">DH2020_023473</name>
</gene>